<feature type="compositionally biased region" description="Basic residues" evidence="1">
    <location>
        <begin position="180"/>
        <end position="190"/>
    </location>
</feature>
<evidence type="ECO:0000313" key="3">
    <source>
        <dbReference type="Proteomes" id="UP001153737"/>
    </source>
</evidence>
<feature type="region of interest" description="Disordered" evidence="1">
    <location>
        <begin position="115"/>
        <end position="190"/>
    </location>
</feature>
<sequence>MGADNKSPKSIIVKLSSRSRKDAIIGAIQGHRGEQAKNRRILIEFITYLKKQTIFKNVSKLKGKKISILHDRCEEDREKQNVLLRHHKEARKRNKQTRIKGLKLEIESKLYTPEELEYTDSEKEGEEYHEDEEEEEEESLVIDESITDSKKTVVVNGNSEKTVQKRKVAENSVTPTNTRLTRKHKGLHNK</sequence>
<evidence type="ECO:0000313" key="2">
    <source>
        <dbReference type="EMBL" id="CAG9825698.1"/>
    </source>
</evidence>
<protein>
    <submittedName>
        <fullName evidence="2">Uncharacterized protein</fullName>
    </submittedName>
</protein>
<gene>
    <name evidence="2" type="ORF">PHAECO_LOCUS12286</name>
</gene>
<organism evidence="2 3">
    <name type="scientific">Phaedon cochleariae</name>
    <name type="common">Mustard beetle</name>
    <dbReference type="NCBI Taxonomy" id="80249"/>
    <lineage>
        <taxon>Eukaryota</taxon>
        <taxon>Metazoa</taxon>
        <taxon>Ecdysozoa</taxon>
        <taxon>Arthropoda</taxon>
        <taxon>Hexapoda</taxon>
        <taxon>Insecta</taxon>
        <taxon>Pterygota</taxon>
        <taxon>Neoptera</taxon>
        <taxon>Endopterygota</taxon>
        <taxon>Coleoptera</taxon>
        <taxon>Polyphaga</taxon>
        <taxon>Cucujiformia</taxon>
        <taxon>Chrysomeloidea</taxon>
        <taxon>Chrysomelidae</taxon>
        <taxon>Chrysomelinae</taxon>
        <taxon>Chrysomelini</taxon>
        <taxon>Phaedon</taxon>
    </lineage>
</organism>
<reference evidence="2" key="1">
    <citation type="submission" date="2022-01" db="EMBL/GenBank/DDBJ databases">
        <authorList>
            <person name="King R."/>
        </authorList>
    </citation>
    <scope>NUCLEOTIDE SEQUENCE</scope>
</reference>
<keyword evidence="3" id="KW-1185">Reference proteome</keyword>
<reference evidence="2" key="2">
    <citation type="submission" date="2022-10" db="EMBL/GenBank/DDBJ databases">
        <authorList>
            <consortium name="ENA_rothamsted_submissions"/>
            <consortium name="culmorum"/>
            <person name="King R."/>
        </authorList>
    </citation>
    <scope>NUCLEOTIDE SEQUENCE</scope>
</reference>
<name>A0A9N9SKI8_PHACE</name>
<proteinExistence type="predicted"/>
<feature type="compositionally biased region" description="Acidic residues" evidence="1">
    <location>
        <begin position="115"/>
        <end position="141"/>
    </location>
</feature>
<dbReference type="EMBL" id="OU896715">
    <property type="protein sequence ID" value="CAG9825698.1"/>
    <property type="molecule type" value="Genomic_DNA"/>
</dbReference>
<dbReference type="OrthoDB" id="6775725at2759"/>
<dbReference type="Proteomes" id="UP001153737">
    <property type="component" value="Chromosome 9"/>
</dbReference>
<dbReference type="AlphaFoldDB" id="A0A9N9SKI8"/>
<accession>A0A9N9SKI8</accession>
<evidence type="ECO:0000256" key="1">
    <source>
        <dbReference type="SAM" id="MobiDB-lite"/>
    </source>
</evidence>